<evidence type="ECO:0000313" key="3">
    <source>
        <dbReference type="RefSeq" id="XP_010265051.1"/>
    </source>
</evidence>
<sequence length="137" mass="15523">MADALSRRVALIKTLSVEIVGFECLKDLYAQDEDFQQAWEKCINRQPIGDFYLHDGLLIKGEQLCIPCTSLREKIIKDLHGGGLVGHLGRDKTIEAVKGRYYWPKLRRDVTTIVHNHALDLVKQPRVPSVSAEQLAE</sequence>
<dbReference type="Proteomes" id="UP000189703">
    <property type="component" value="Unplaced"/>
</dbReference>
<dbReference type="Pfam" id="PF17921">
    <property type="entry name" value="Integrase_H2C2"/>
    <property type="match status" value="1"/>
</dbReference>
<evidence type="ECO:0000259" key="1">
    <source>
        <dbReference type="Pfam" id="PF17921"/>
    </source>
</evidence>
<dbReference type="OMA" id="DYHINER"/>
<dbReference type="KEGG" id="nnu:104602892"/>
<dbReference type="eggNOG" id="KOG0017">
    <property type="taxonomic scope" value="Eukaryota"/>
</dbReference>
<dbReference type="AlphaFoldDB" id="A0A1U8AH12"/>
<dbReference type="OrthoDB" id="1933708at2759"/>
<protein>
    <submittedName>
        <fullName evidence="3">Uncharacterized protein LOC104602892</fullName>
    </submittedName>
</protein>
<dbReference type="RefSeq" id="XP_010265051.1">
    <property type="nucleotide sequence ID" value="XM_010266749.1"/>
</dbReference>
<keyword evidence="2" id="KW-1185">Reference proteome</keyword>
<gene>
    <name evidence="3" type="primary">LOC104602892</name>
</gene>
<name>A0A1U8AH12_NELNU</name>
<dbReference type="InterPro" id="IPR041588">
    <property type="entry name" value="Integrase_H2C2"/>
</dbReference>
<proteinExistence type="predicted"/>
<dbReference type="Gene3D" id="1.10.340.70">
    <property type="match status" value="1"/>
</dbReference>
<reference evidence="3" key="1">
    <citation type="submission" date="2025-08" db="UniProtKB">
        <authorList>
            <consortium name="RefSeq"/>
        </authorList>
    </citation>
    <scope>IDENTIFICATION</scope>
</reference>
<accession>A0A1U8AH12</accession>
<dbReference type="PANTHER" id="PTHR37984:SF5">
    <property type="entry name" value="PROTEIN NYNRIN-LIKE"/>
    <property type="match status" value="1"/>
</dbReference>
<organism evidence="2 3">
    <name type="scientific">Nelumbo nucifera</name>
    <name type="common">Sacred lotus</name>
    <dbReference type="NCBI Taxonomy" id="4432"/>
    <lineage>
        <taxon>Eukaryota</taxon>
        <taxon>Viridiplantae</taxon>
        <taxon>Streptophyta</taxon>
        <taxon>Embryophyta</taxon>
        <taxon>Tracheophyta</taxon>
        <taxon>Spermatophyta</taxon>
        <taxon>Magnoliopsida</taxon>
        <taxon>Proteales</taxon>
        <taxon>Nelumbonaceae</taxon>
        <taxon>Nelumbo</taxon>
    </lineage>
</organism>
<dbReference type="InParanoid" id="A0A1U8AH12"/>
<dbReference type="GeneID" id="104602892"/>
<dbReference type="InterPro" id="IPR050951">
    <property type="entry name" value="Retrovirus_Pol_polyprotein"/>
</dbReference>
<dbReference type="PANTHER" id="PTHR37984">
    <property type="entry name" value="PROTEIN CBG26694"/>
    <property type="match status" value="1"/>
</dbReference>
<evidence type="ECO:0000313" key="2">
    <source>
        <dbReference type="Proteomes" id="UP000189703"/>
    </source>
</evidence>
<feature type="domain" description="Integrase zinc-binding" evidence="1">
    <location>
        <begin position="69"/>
        <end position="116"/>
    </location>
</feature>